<accession>A0ABP7AWD7</accession>
<dbReference type="NCBIfam" id="TIGR03971">
    <property type="entry name" value="SDR_subfam_1"/>
    <property type="match status" value="1"/>
</dbReference>
<proteinExistence type="inferred from homology"/>
<dbReference type="PANTHER" id="PTHR24321">
    <property type="entry name" value="DEHYDROGENASES, SHORT CHAIN"/>
    <property type="match status" value="1"/>
</dbReference>
<evidence type="ECO:0000256" key="4">
    <source>
        <dbReference type="RuleBase" id="RU000363"/>
    </source>
</evidence>
<keyword evidence="6" id="KW-1185">Reference proteome</keyword>
<dbReference type="InterPro" id="IPR002347">
    <property type="entry name" value="SDR_fam"/>
</dbReference>
<sequence length="275" mass="28949">MGRVEGKVAFITGAARGQGRSHAIKLAEEGADIIAVDIVDQVESAPYATATAEDLAETVKAVEALDRRIIARTADIRDLAALTAVAQEGVAEFGRLDIVLANAGISSMAPLLDLTEDQWNEMIDINLSGAWKTLKATVPHIIDGGRGGSVVITSSLAAMVANGNNGHYSAAKAGLVSLMKTAAKEWAPHNIRVNTIHPTTVQTPMILNDATYALFRPDLEKPGYDDFIVAANTLNALPVPVTEPIDITNAVLYLVTEDGRYVTGTTHVVDAGGAL</sequence>
<gene>
    <name evidence="5" type="ORF">GCM10022223_70810</name>
</gene>
<evidence type="ECO:0000256" key="1">
    <source>
        <dbReference type="ARBA" id="ARBA00006484"/>
    </source>
</evidence>
<evidence type="ECO:0000313" key="6">
    <source>
        <dbReference type="Proteomes" id="UP001501074"/>
    </source>
</evidence>
<dbReference type="PRINTS" id="PR00081">
    <property type="entry name" value="GDHRDH"/>
</dbReference>
<protein>
    <submittedName>
        <fullName evidence="5">Mycofactocin-coupled SDR family oxidoreductase</fullName>
    </submittedName>
</protein>
<dbReference type="Pfam" id="PF00106">
    <property type="entry name" value="adh_short"/>
    <property type="match status" value="1"/>
</dbReference>
<dbReference type="PROSITE" id="PS00061">
    <property type="entry name" value="ADH_SHORT"/>
    <property type="match status" value="1"/>
</dbReference>
<dbReference type="InterPro" id="IPR023985">
    <property type="entry name" value="SDR_subfam_1"/>
</dbReference>
<dbReference type="NCBIfam" id="NF009467">
    <property type="entry name" value="PRK12826.1-3"/>
    <property type="match status" value="1"/>
</dbReference>
<dbReference type="Gene3D" id="3.40.50.720">
    <property type="entry name" value="NAD(P)-binding Rossmann-like Domain"/>
    <property type="match status" value="1"/>
</dbReference>
<name>A0ABP7AWD7_9ACTN</name>
<dbReference type="EMBL" id="BAAAZO010000014">
    <property type="protein sequence ID" value="GAA3641392.1"/>
    <property type="molecule type" value="Genomic_DNA"/>
</dbReference>
<evidence type="ECO:0000256" key="3">
    <source>
        <dbReference type="ARBA" id="ARBA00023027"/>
    </source>
</evidence>
<evidence type="ECO:0000313" key="5">
    <source>
        <dbReference type="EMBL" id="GAA3641392.1"/>
    </source>
</evidence>
<dbReference type="RefSeq" id="WP_231488103.1">
    <property type="nucleotide sequence ID" value="NZ_BAAAZO010000014.1"/>
</dbReference>
<keyword evidence="2" id="KW-0560">Oxidoreductase</keyword>
<dbReference type="Proteomes" id="UP001501074">
    <property type="component" value="Unassembled WGS sequence"/>
</dbReference>
<comment type="similarity">
    <text evidence="1 4">Belongs to the short-chain dehydrogenases/reductases (SDR) family.</text>
</comment>
<dbReference type="PRINTS" id="PR00080">
    <property type="entry name" value="SDRFAMILY"/>
</dbReference>
<dbReference type="InterPro" id="IPR036291">
    <property type="entry name" value="NAD(P)-bd_dom_sf"/>
</dbReference>
<keyword evidence="3" id="KW-0520">NAD</keyword>
<comment type="caution">
    <text evidence="5">The sequence shown here is derived from an EMBL/GenBank/DDBJ whole genome shotgun (WGS) entry which is preliminary data.</text>
</comment>
<dbReference type="CDD" id="cd05233">
    <property type="entry name" value="SDR_c"/>
    <property type="match status" value="1"/>
</dbReference>
<evidence type="ECO:0000256" key="2">
    <source>
        <dbReference type="ARBA" id="ARBA00023002"/>
    </source>
</evidence>
<dbReference type="SUPFAM" id="SSF51735">
    <property type="entry name" value="NAD(P)-binding Rossmann-fold domains"/>
    <property type="match status" value="1"/>
</dbReference>
<dbReference type="PANTHER" id="PTHR24321:SF8">
    <property type="entry name" value="ESTRADIOL 17-BETA-DEHYDROGENASE 8-RELATED"/>
    <property type="match status" value="1"/>
</dbReference>
<dbReference type="InterPro" id="IPR020904">
    <property type="entry name" value="Sc_DH/Rdtase_CS"/>
</dbReference>
<reference evidence="6" key="1">
    <citation type="journal article" date="2019" name="Int. J. Syst. Evol. Microbiol.">
        <title>The Global Catalogue of Microorganisms (GCM) 10K type strain sequencing project: providing services to taxonomists for standard genome sequencing and annotation.</title>
        <authorList>
            <consortium name="The Broad Institute Genomics Platform"/>
            <consortium name="The Broad Institute Genome Sequencing Center for Infectious Disease"/>
            <person name="Wu L."/>
            <person name="Ma J."/>
        </authorList>
    </citation>
    <scope>NUCLEOTIDE SEQUENCE [LARGE SCALE GENOMIC DNA]</scope>
    <source>
        <strain evidence="6">JCM 16902</strain>
    </source>
</reference>
<organism evidence="5 6">
    <name type="scientific">Kineosporia mesophila</name>
    <dbReference type="NCBI Taxonomy" id="566012"/>
    <lineage>
        <taxon>Bacteria</taxon>
        <taxon>Bacillati</taxon>
        <taxon>Actinomycetota</taxon>
        <taxon>Actinomycetes</taxon>
        <taxon>Kineosporiales</taxon>
        <taxon>Kineosporiaceae</taxon>
        <taxon>Kineosporia</taxon>
    </lineage>
</organism>